<reference evidence="5" key="1">
    <citation type="submission" date="2019-10" db="EMBL/GenBank/DDBJ databases">
        <title>Complete genome sequence of Corynebacterium urogenitalis DSM 108747, isolated from the genital tract of a cow.</title>
        <authorList>
            <person name="Ruckert C."/>
            <person name="Ballas P."/>
            <person name="Wagener K."/>
            <person name="Drillich M."/>
            <person name="Kaempfer P."/>
            <person name="Busse H.-J."/>
            <person name="Ehling-Schulz M."/>
        </authorList>
    </citation>
    <scope>NUCLEOTIDE SEQUENCE [LARGE SCALE GENOMIC DNA]</scope>
    <source>
        <strain evidence="5">LMM 1652</strain>
    </source>
</reference>
<proteinExistence type="inferred from homology"/>
<dbReference type="Gene3D" id="2.40.128.110">
    <property type="entry name" value="Lipid/polyisoprenoid-binding, YceI-like"/>
    <property type="match status" value="1"/>
</dbReference>
<feature type="transmembrane region" description="Helical" evidence="2">
    <location>
        <begin position="6"/>
        <end position="26"/>
    </location>
</feature>
<comment type="similarity">
    <text evidence="1">Belongs to the UPF0312 family.</text>
</comment>
<gene>
    <name evidence="4" type="ORF">CUROG_04720</name>
</gene>
<keyword evidence="2" id="KW-1133">Transmembrane helix</keyword>
<evidence type="ECO:0000313" key="4">
    <source>
        <dbReference type="EMBL" id="QFQ02318.1"/>
    </source>
</evidence>
<organism evidence="4 5">
    <name type="scientific">Corynebacterium urogenitale</name>
    <dbReference type="NCBI Taxonomy" id="2487892"/>
    <lineage>
        <taxon>Bacteria</taxon>
        <taxon>Bacillati</taxon>
        <taxon>Actinomycetota</taxon>
        <taxon>Actinomycetes</taxon>
        <taxon>Mycobacteriales</taxon>
        <taxon>Corynebacteriaceae</taxon>
        <taxon>Corynebacterium</taxon>
    </lineage>
</organism>
<dbReference type="PANTHER" id="PTHR34406:SF1">
    <property type="entry name" value="PROTEIN YCEI"/>
    <property type="match status" value="1"/>
</dbReference>
<keyword evidence="2" id="KW-0812">Transmembrane</keyword>
<evidence type="ECO:0000259" key="3">
    <source>
        <dbReference type="SMART" id="SM00867"/>
    </source>
</evidence>
<evidence type="ECO:0000256" key="2">
    <source>
        <dbReference type="SAM" id="Phobius"/>
    </source>
</evidence>
<dbReference type="Pfam" id="PF04264">
    <property type="entry name" value="YceI"/>
    <property type="match status" value="1"/>
</dbReference>
<keyword evidence="5" id="KW-1185">Reference proteome</keyword>
<dbReference type="SMART" id="SM00867">
    <property type="entry name" value="YceI"/>
    <property type="match status" value="1"/>
</dbReference>
<dbReference type="EMBL" id="CP045032">
    <property type="protein sequence ID" value="QFQ02318.1"/>
    <property type="molecule type" value="Genomic_DNA"/>
</dbReference>
<dbReference type="InterPro" id="IPR036761">
    <property type="entry name" value="TTHA0802/YceI-like_sf"/>
</dbReference>
<dbReference type="OrthoDB" id="117810at2"/>
<evidence type="ECO:0000256" key="1">
    <source>
        <dbReference type="ARBA" id="ARBA00008812"/>
    </source>
</evidence>
<dbReference type="RefSeq" id="WP_151902696.1">
    <property type="nucleotide sequence ID" value="NZ_CP045032.1"/>
</dbReference>
<evidence type="ECO:0000313" key="5">
    <source>
        <dbReference type="Proteomes" id="UP000326711"/>
    </source>
</evidence>
<dbReference type="KEGG" id="cuo:CUROG_04720"/>
<accession>A0A5J6Z5C7</accession>
<dbReference type="InterPro" id="IPR007372">
    <property type="entry name" value="Lipid/polyisoprenoid-bd_YceI"/>
</dbReference>
<name>A0A5J6Z5C7_9CORY</name>
<dbReference type="AlphaFoldDB" id="A0A5J6Z5C7"/>
<keyword evidence="2" id="KW-0472">Membrane</keyword>
<feature type="domain" description="Lipid/polyisoprenoid-binding YceI-like" evidence="3">
    <location>
        <begin position="53"/>
        <end position="229"/>
    </location>
</feature>
<sequence length="232" mass="24701">MRKGIITLGVIGIIFCLLFAFGPMVVRMINDKGLQAADISTGGEPASVEMDGTWETVEGYGSNRTQAGYTFGEKLPAETKTTSGRADNIDGDNVSGELLVADKQLTEAKITVQVAAISSDNQKRDNNVRNHILHTDEYPEATFSLTKPVDVSQVPADGSVAAVEATGDLTLHGVTKSVTTELKVLRTGESVIVQGNVPVKRSDYGIDAGQFVASVIKDEGTVDLLLVFQQKS</sequence>
<dbReference type="Proteomes" id="UP000326711">
    <property type="component" value="Chromosome"/>
</dbReference>
<protein>
    <recommendedName>
        <fullName evidence="3">Lipid/polyisoprenoid-binding YceI-like domain-containing protein</fullName>
    </recommendedName>
</protein>
<dbReference type="PANTHER" id="PTHR34406">
    <property type="entry name" value="PROTEIN YCEI"/>
    <property type="match status" value="1"/>
</dbReference>
<dbReference type="SUPFAM" id="SSF101874">
    <property type="entry name" value="YceI-like"/>
    <property type="match status" value="1"/>
</dbReference>